<dbReference type="InterPro" id="IPR036974">
    <property type="entry name" value="PUA_sf"/>
</dbReference>
<evidence type="ECO:0000313" key="11">
    <source>
        <dbReference type="Proteomes" id="UP000631300"/>
    </source>
</evidence>
<sequence>MSATLTLQPNRDKSLRRRHPWVFASAVATVKGKARKGDTVDVCSAEGDWLGRGAYSPDSQIRVRMWSFDKNEIIDNAFFMRRVDSALALRRRLFDESVTNSYRLIAAESDGLPGITVDRYDNVLVLQLLSAGAERQRDKLVWALNKRLPDMHIYERSDVDVRKKEGLESVTGVVSGTPPQTVTIRENGQRILVDIVHGHKTGFYLDQRDSRQAARRYARDAEVLNCFSYTGTFACAALSGGASHVTNVDVSQPALDLAAQHLTLNNFVGQQCTNVNKDVFTALREYHQQGQQFDMVILDPPKFVDSKATLNRASRGYKDINMYGIHAVRSGGLLFTFSCSGLMPADLFQKIVADAALDAGRTIKIIERLGQATDHPVIGSYPEGYYLKGLICEVTDS</sequence>
<dbReference type="Pfam" id="PF17785">
    <property type="entry name" value="PUA_3"/>
    <property type="match status" value="1"/>
</dbReference>
<keyword evidence="2" id="KW-0963">Cytoplasm</keyword>
<evidence type="ECO:0000256" key="3">
    <source>
        <dbReference type="ARBA" id="ARBA00022552"/>
    </source>
</evidence>
<dbReference type="SUPFAM" id="SSF53335">
    <property type="entry name" value="S-adenosyl-L-methionine-dependent methyltransferases"/>
    <property type="match status" value="1"/>
</dbReference>
<evidence type="ECO:0000256" key="6">
    <source>
        <dbReference type="ARBA" id="ARBA00022691"/>
    </source>
</evidence>
<proteinExistence type="inferred from homology"/>
<dbReference type="RefSeq" id="WP_189403671.1">
    <property type="nucleotide sequence ID" value="NZ_BMXP01000001.1"/>
</dbReference>
<dbReference type="InterPro" id="IPR029063">
    <property type="entry name" value="SAM-dependent_MTases_sf"/>
</dbReference>
<reference evidence="10" key="1">
    <citation type="journal article" date="2014" name="Int. J. Syst. Evol. Microbiol.">
        <title>Complete genome sequence of Corynebacterium casei LMG S-19264T (=DSM 44701T), isolated from a smear-ripened cheese.</title>
        <authorList>
            <consortium name="US DOE Joint Genome Institute (JGI-PGF)"/>
            <person name="Walter F."/>
            <person name="Albersmeier A."/>
            <person name="Kalinowski J."/>
            <person name="Ruckert C."/>
        </authorList>
    </citation>
    <scope>NUCLEOTIDE SEQUENCE</scope>
    <source>
        <strain evidence="10">KCTC 22164</strain>
    </source>
</reference>
<keyword evidence="5" id="KW-0808">Transferase</keyword>
<dbReference type="GO" id="GO:0008168">
    <property type="term" value="F:methyltransferase activity"/>
    <property type="evidence" value="ECO:0007669"/>
    <property type="project" value="UniProtKB-KW"/>
</dbReference>
<dbReference type="GO" id="GO:0006364">
    <property type="term" value="P:rRNA processing"/>
    <property type="evidence" value="ECO:0007669"/>
    <property type="project" value="UniProtKB-KW"/>
</dbReference>
<evidence type="ECO:0000256" key="8">
    <source>
        <dbReference type="ARBA" id="ARBA00038091"/>
    </source>
</evidence>
<evidence type="ECO:0000256" key="7">
    <source>
        <dbReference type="ARBA" id="ARBA00022884"/>
    </source>
</evidence>
<keyword evidence="11" id="KW-1185">Reference proteome</keyword>
<dbReference type="PANTHER" id="PTHR42873:SF1">
    <property type="entry name" value="S-ADENOSYLMETHIONINE-DEPENDENT METHYLTRANSFERASE DOMAIN-CONTAINING PROTEIN"/>
    <property type="match status" value="1"/>
</dbReference>
<comment type="subcellular location">
    <subcellularLocation>
        <location evidence="1">Cytoplasm</location>
    </subcellularLocation>
</comment>
<evidence type="ECO:0000313" key="10">
    <source>
        <dbReference type="EMBL" id="GGW76708.1"/>
    </source>
</evidence>
<accession>A0A918MW48</accession>
<reference evidence="10" key="2">
    <citation type="submission" date="2020-09" db="EMBL/GenBank/DDBJ databases">
        <authorList>
            <person name="Sun Q."/>
            <person name="Kim S."/>
        </authorList>
    </citation>
    <scope>NUCLEOTIDE SEQUENCE</scope>
    <source>
        <strain evidence="10">KCTC 22164</strain>
    </source>
</reference>
<evidence type="ECO:0000256" key="2">
    <source>
        <dbReference type="ARBA" id="ARBA00022490"/>
    </source>
</evidence>
<gene>
    <name evidence="10" type="primary">rlmI</name>
    <name evidence="10" type="ORF">GCM10007391_06830</name>
</gene>
<name>A0A918MW48_9ALTE</name>
<comment type="similarity">
    <text evidence="8">Belongs to the methyltransferase superfamily. RlmI family.</text>
</comment>
<dbReference type="CDD" id="cd11572">
    <property type="entry name" value="RlmI_M_like"/>
    <property type="match status" value="1"/>
</dbReference>
<keyword evidence="6" id="KW-0949">S-adenosyl-L-methionine</keyword>
<dbReference type="InterPro" id="IPR015947">
    <property type="entry name" value="PUA-like_sf"/>
</dbReference>
<dbReference type="Gene3D" id="3.40.50.150">
    <property type="entry name" value="Vaccinia Virus protein VP39"/>
    <property type="match status" value="1"/>
</dbReference>
<dbReference type="InterPro" id="IPR019614">
    <property type="entry name" value="SAM-dep_methyl-trfase"/>
</dbReference>
<dbReference type="AlphaFoldDB" id="A0A918MW48"/>
<dbReference type="Pfam" id="PF10672">
    <property type="entry name" value="Methyltrans_SAM"/>
    <property type="match status" value="1"/>
</dbReference>
<organism evidence="10 11">
    <name type="scientific">Alteromonas halophila</name>
    <dbReference type="NCBI Taxonomy" id="516698"/>
    <lineage>
        <taxon>Bacteria</taxon>
        <taxon>Pseudomonadati</taxon>
        <taxon>Pseudomonadota</taxon>
        <taxon>Gammaproteobacteria</taxon>
        <taxon>Alteromonadales</taxon>
        <taxon>Alteromonadaceae</taxon>
        <taxon>Alteromonas/Salinimonas group</taxon>
        <taxon>Alteromonas</taxon>
    </lineage>
</organism>
<dbReference type="Gene3D" id="3.30.750.80">
    <property type="entry name" value="RNA methyltransferase domain (HRMD) like"/>
    <property type="match status" value="1"/>
</dbReference>
<dbReference type="Proteomes" id="UP000631300">
    <property type="component" value="Unassembled WGS sequence"/>
</dbReference>
<dbReference type="SMART" id="SM00359">
    <property type="entry name" value="PUA"/>
    <property type="match status" value="1"/>
</dbReference>
<feature type="domain" description="PUA" evidence="9">
    <location>
        <begin position="3"/>
        <end position="88"/>
    </location>
</feature>
<evidence type="ECO:0000256" key="4">
    <source>
        <dbReference type="ARBA" id="ARBA00022603"/>
    </source>
</evidence>
<comment type="caution">
    <text evidence="10">The sequence shown here is derived from an EMBL/GenBank/DDBJ whole genome shotgun (WGS) entry which is preliminary data.</text>
</comment>
<dbReference type="SUPFAM" id="SSF88697">
    <property type="entry name" value="PUA domain-like"/>
    <property type="match status" value="1"/>
</dbReference>
<dbReference type="PANTHER" id="PTHR42873">
    <property type="entry name" value="RIBOSOMAL RNA LARGE SUBUNIT METHYLTRANSFERASE"/>
    <property type="match status" value="1"/>
</dbReference>
<dbReference type="Gene3D" id="2.30.130.10">
    <property type="entry name" value="PUA domain"/>
    <property type="match status" value="1"/>
</dbReference>
<dbReference type="EMBL" id="BMXP01000001">
    <property type="protein sequence ID" value="GGW76708.1"/>
    <property type="molecule type" value="Genomic_DNA"/>
</dbReference>
<dbReference type="GO" id="GO:0005737">
    <property type="term" value="C:cytoplasm"/>
    <property type="evidence" value="ECO:0007669"/>
    <property type="project" value="UniProtKB-SubCell"/>
</dbReference>
<evidence type="ECO:0000259" key="9">
    <source>
        <dbReference type="SMART" id="SM00359"/>
    </source>
</evidence>
<keyword evidence="7" id="KW-0694">RNA-binding</keyword>
<keyword evidence="3" id="KW-0698">rRNA processing</keyword>
<evidence type="ECO:0000256" key="5">
    <source>
        <dbReference type="ARBA" id="ARBA00022679"/>
    </source>
</evidence>
<dbReference type="InterPro" id="IPR041532">
    <property type="entry name" value="RlmI-like_PUA"/>
</dbReference>
<dbReference type="PROSITE" id="PS50890">
    <property type="entry name" value="PUA"/>
    <property type="match status" value="1"/>
</dbReference>
<dbReference type="InterPro" id="IPR002478">
    <property type="entry name" value="PUA"/>
</dbReference>
<dbReference type="CDD" id="cd02440">
    <property type="entry name" value="AdoMet_MTases"/>
    <property type="match status" value="1"/>
</dbReference>
<keyword evidence="4 10" id="KW-0489">Methyltransferase</keyword>
<evidence type="ECO:0000256" key="1">
    <source>
        <dbReference type="ARBA" id="ARBA00004496"/>
    </source>
</evidence>
<protein>
    <submittedName>
        <fullName evidence="10">Ribosomal RNA large subunit methyltransferase I</fullName>
    </submittedName>
</protein>
<dbReference type="GO" id="GO:0003723">
    <property type="term" value="F:RNA binding"/>
    <property type="evidence" value="ECO:0007669"/>
    <property type="project" value="UniProtKB-KW"/>
</dbReference>
<dbReference type="GO" id="GO:0032259">
    <property type="term" value="P:methylation"/>
    <property type="evidence" value="ECO:0007669"/>
    <property type="project" value="UniProtKB-KW"/>
</dbReference>
<dbReference type="CDD" id="cd21153">
    <property type="entry name" value="PUA_RlmI"/>
    <property type="match status" value="1"/>
</dbReference>